<evidence type="ECO:0000313" key="3">
    <source>
        <dbReference type="Proteomes" id="UP001158576"/>
    </source>
</evidence>
<organism evidence="2 3">
    <name type="scientific">Oikopleura dioica</name>
    <name type="common">Tunicate</name>
    <dbReference type="NCBI Taxonomy" id="34765"/>
    <lineage>
        <taxon>Eukaryota</taxon>
        <taxon>Metazoa</taxon>
        <taxon>Chordata</taxon>
        <taxon>Tunicata</taxon>
        <taxon>Appendicularia</taxon>
        <taxon>Copelata</taxon>
        <taxon>Oikopleuridae</taxon>
        <taxon>Oikopleura</taxon>
    </lineage>
</organism>
<sequence length="276" mass="31350">MSEQPSPAGSLINMVSPTRSANPHPEEFLHHNWEDVDVTQFTEYAPVGNLGDAELVSVSSFGSNLGSRDLLEIDEVDDEEADRISRNIVGDDSVDPTQFPADHPFFGDGPPRHQDPEEQAEIERVEREAIARRRQKAASAKLIKGVTLSKHPHRFPELLRYADGASFSQWLWRPYDCRLSMEDLLKEVPFDENDEYRGLEGRDTETAIMLLKAFFRGMVRETTHLENELNLGAFGVHLESSKCTIPLMNVQFGHIPEVGKKGSIRRGRIFKRQRRN</sequence>
<dbReference type="Proteomes" id="UP001158576">
    <property type="component" value="Chromosome PAR"/>
</dbReference>
<protein>
    <submittedName>
        <fullName evidence="2">Oidioi.mRNA.OKI2018_I69.PAR.g9792.t1.cds</fullName>
    </submittedName>
</protein>
<evidence type="ECO:0000313" key="2">
    <source>
        <dbReference type="EMBL" id="CAG5081122.1"/>
    </source>
</evidence>
<feature type="region of interest" description="Disordered" evidence="1">
    <location>
        <begin position="1"/>
        <end position="26"/>
    </location>
</feature>
<keyword evidence="3" id="KW-1185">Reference proteome</keyword>
<name>A0ABN7RMH1_OIKDI</name>
<reference evidence="2 3" key="1">
    <citation type="submission" date="2021-04" db="EMBL/GenBank/DDBJ databases">
        <authorList>
            <person name="Bliznina A."/>
        </authorList>
    </citation>
    <scope>NUCLEOTIDE SEQUENCE [LARGE SCALE GENOMIC DNA]</scope>
</reference>
<proteinExistence type="predicted"/>
<dbReference type="EMBL" id="OU015568">
    <property type="protein sequence ID" value="CAG5081122.1"/>
    <property type="molecule type" value="Genomic_DNA"/>
</dbReference>
<evidence type="ECO:0000256" key="1">
    <source>
        <dbReference type="SAM" id="MobiDB-lite"/>
    </source>
</evidence>
<gene>
    <name evidence="2" type="ORF">OKIOD_LOCUS1350</name>
</gene>
<accession>A0ABN7RMH1</accession>
<feature type="compositionally biased region" description="Polar residues" evidence="1">
    <location>
        <begin position="1"/>
        <end position="21"/>
    </location>
</feature>